<dbReference type="InterPro" id="IPR007345">
    <property type="entry name" value="Polysacch_pyruvyl_Trfase"/>
</dbReference>
<accession>A0A968GFP8</accession>
<organism evidence="2 3">
    <name type="scientific">Entomospira nematocerorum</name>
    <dbReference type="NCBI Taxonomy" id="2719987"/>
    <lineage>
        <taxon>Bacteria</taxon>
        <taxon>Pseudomonadati</taxon>
        <taxon>Spirochaetota</taxon>
        <taxon>Spirochaetia</taxon>
        <taxon>Spirochaetales</taxon>
        <taxon>Spirochaetaceae</taxon>
        <taxon>Entomospira</taxon>
    </lineage>
</organism>
<sequence length="435" mass="51015">MKKFFKHLRKILLSPVMQKQDELCRQLIHKQNELTQSIKKQDMILSLFTQKQEQLTQSIKKQDEILLQLTQKQLTGSLKKQDELLTRMNHINTLYTRLYQPDLSSQLLSLSPHPKIFLLDICSHNNIGDIAININELSNLKKWFPNHLIIPIADENVNIYLSLISSSIQSSDVIIFHGGGNLGDLWVTHEYRRRLIVQHFPNNLIIHFPQSTHFNRQEELTMSKECYAQHKNMVFCARDQRSYQFMKEHFYHNIIYRTYDIVLTYKHPFTPINANYTSDILYLFRNDKEKSSSITLEADLEKILPPNLTININDTINHSYPHITMEDQFHIYHEKLLECYQSKLIITDRLHGAIFALIVGTPVIVYDNSYKKVSAALTELRHKLPEGYLFFAEEDALTTAQVAKMLALPKNTQLPYLLLEKEFNDFAQFLTHQTE</sequence>
<dbReference type="AlphaFoldDB" id="A0A968GFP8"/>
<protein>
    <recommendedName>
        <fullName evidence="1">Polysaccharide pyruvyl transferase domain-containing protein</fullName>
    </recommendedName>
</protein>
<dbReference type="RefSeq" id="WP_167703839.1">
    <property type="nucleotide sequence ID" value="NZ_CP118168.1"/>
</dbReference>
<evidence type="ECO:0000313" key="2">
    <source>
        <dbReference type="EMBL" id="NIZ47425.1"/>
    </source>
</evidence>
<dbReference type="EMBL" id="JAATLK010000001">
    <property type="protein sequence ID" value="NIZ47425.1"/>
    <property type="molecule type" value="Genomic_DNA"/>
</dbReference>
<dbReference type="Pfam" id="PF04230">
    <property type="entry name" value="PS_pyruv_trans"/>
    <property type="match status" value="1"/>
</dbReference>
<reference evidence="2" key="1">
    <citation type="submission" date="2020-03" db="EMBL/GenBank/DDBJ databases">
        <title>Spirochaetal bacteria isolated from arthropods constitute a novel genus Entomospira genus novum within the order Spirochaetales.</title>
        <authorList>
            <person name="Grana-Miraglia L."/>
            <person name="Sikutova S."/>
            <person name="Fingerle V."/>
            <person name="Sing A."/>
            <person name="Castillo-Ramirez S."/>
            <person name="Margos G."/>
            <person name="Rudolf I."/>
        </authorList>
    </citation>
    <scope>NUCLEOTIDE SEQUENCE</scope>
    <source>
        <strain evidence="2">BR208</strain>
    </source>
</reference>
<name>A0A968GFP8_9SPIO</name>
<gene>
    <name evidence="2" type="ORF">HCT46_05810</name>
</gene>
<dbReference type="Proteomes" id="UP000752013">
    <property type="component" value="Unassembled WGS sequence"/>
</dbReference>
<evidence type="ECO:0000259" key="1">
    <source>
        <dbReference type="Pfam" id="PF04230"/>
    </source>
</evidence>
<evidence type="ECO:0000313" key="3">
    <source>
        <dbReference type="Proteomes" id="UP000752013"/>
    </source>
</evidence>
<comment type="caution">
    <text evidence="2">The sequence shown here is derived from an EMBL/GenBank/DDBJ whole genome shotgun (WGS) entry which is preliminary data.</text>
</comment>
<proteinExistence type="predicted"/>
<feature type="domain" description="Polysaccharide pyruvyl transferase" evidence="1">
    <location>
        <begin position="126"/>
        <end position="370"/>
    </location>
</feature>
<keyword evidence="3" id="KW-1185">Reference proteome</keyword>